<protein>
    <submittedName>
        <fullName evidence="1">DNA phosphorothioation-associated putative methyltransferase</fullName>
    </submittedName>
</protein>
<keyword evidence="1" id="KW-0489">Methyltransferase</keyword>
<dbReference type="GO" id="GO:0008168">
    <property type="term" value="F:methyltransferase activity"/>
    <property type="evidence" value="ECO:0007669"/>
    <property type="project" value="UniProtKB-KW"/>
</dbReference>
<dbReference type="EMBL" id="JBHSIU010000012">
    <property type="protein sequence ID" value="MFC4998553.1"/>
    <property type="molecule type" value="Genomic_DNA"/>
</dbReference>
<dbReference type="RefSeq" id="WP_380114808.1">
    <property type="nucleotide sequence ID" value="NZ_JBHSIU010000012.1"/>
</dbReference>
<keyword evidence="2" id="KW-1185">Reference proteome</keyword>
<gene>
    <name evidence="1" type="ORF">ACFPIJ_11990</name>
</gene>
<comment type="caution">
    <text evidence="1">The sequence shown here is derived from an EMBL/GenBank/DDBJ whole genome shotgun (WGS) entry which is preliminary data.</text>
</comment>
<sequence>MTTSRAISRERTAISRDRLSVPARRALDQGVITSNTTVLDYGCGRGDDVHRFQAAGITAAGWDPHYSPEPPPSPADVVLLTYVLNVIDDLREREQTLQHAKRLARQCLVVSTRLRWDDVRGDDHVDGVVTSRSTFQALHRPREFRLWVGLITGIRPLSGGPETAYVFNSSAARLAFVHRAFTDTDDGDHGAQQHPLRQLVAHLERHGRMPAMDERPQLIADLTTEYGTLPRARRAAEQIVTPGVTIVAARRRTADLVVALAMDAFHGRPKLADLPPDVRADVRAFFGSYTKAYRTAEQLLKAAGQPEHICRSVQSARTGKITPTSLYIHIDAIHRLPAILRIYEACAQVLAGRPTDTTIIRLRYDTPAISYLSYPTFDTDPHPEQRSATDVDIGFLRVSHADHARSLNPPILHRREEFVAQDHPMRAAWSRLTAEETADGLFDRPDIIGSRTGWQKVLSQKRKR</sequence>
<evidence type="ECO:0000313" key="2">
    <source>
        <dbReference type="Proteomes" id="UP001595912"/>
    </source>
</evidence>
<dbReference type="GO" id="GO:0032259">
    <property type="term" value="P:methylation"/>
    <property type="evidence" value="ECO:0007669"/>
    <property type="project" value="UniProtKB-KW"/>
</dbReference>
<dbReference type="Proteomes" id="UP001595912">
    <property type="component" value="Unassembled WGS sequence"/>
</dbReference>
<accession>A0ABV9VT07</accession>
<evidence type="ECO:0000313" key="1">
    <source>
        <dbReference type="EMBL" id="MFC4998553.1"/>
    </source>
</evidence>
<dbReference type="InterPro" id="IPR024019">
    <property type="entry name" value="CHP04096"/>
</dbReference>
<dbReference type="NCBIfam" id="TIGR04096">
    <property type="entry name" value="dnd_rel_methyl"/>
    <property type="match status" value="1"/>
</dbReference>
<organism evidence="1 2">
    <name type="scientific">Dactylosporangium cerinum</name>
    <dbReference type="NCBI Taxonomy" id="1434730"/>
    <lineage>
        <taxon>Bacteria</taxon>
        <taxon>Bacillati</taxon>
        <taxon>Actinomycetota</taxon>
        <taxon>Actinomycetes</taxon>
        <taxon>Micromonosporales</taxon>
        <taxon>Micromonosporaceae</taxon>
        <taxon>Dactylosporangium</taxon>
    </lineage>
</organism>
<reference evidence="2" key="1">
    <citation type="journal article" date="2019" name="Int. J. Syst. Evol. Microbiol.">
        <title>The Global Catalogue of Microorganisms (GCM) 10K type strain sequencing project: providing services to taxonomists for standard genome sequencing and annotation.</title>
        <authorList>
            <consortium name="The Broad Institute Genomics Platform"/>
            <consortium name="The Broad Institute Genome Sequencing Center for Infectious Disease"/>
            <person name="Wu L."/>
            <person name="Ma J."/>
        </authorList>
    </citation>
    <scope>NUCLEOTIDE SEQUENCE [LARGE SCALE GENOMIC DNA]</scope>
    <source>
        <strain evidence="2">CGMCC 4.7152</strain>
    </source>
</reference>
<name>A0ABV9VT07_9ACTN</name>
<proteinExistence type="predicted"/>
<dbReference type="InterPro" id="IPR029063">
    <property type="entry name" value="SAM-dependent_MTases_sf"/>
</dbReference>
<keyword evidence="1" id="KW-0808">Transferase</keyword>
<dbReference type="SUPFAM" id="SSF53335">
    <property type="entry name" value="S-adenosyl-L-methionine-dependent methyltransferases"/>
    <property type="match status" value="1"/>
</dbReference>